<dbReference type="EMBL" id="BAAAGA010000005">
    <property type="protein sequence ID" value="GAA0626623.1"/>
    <property type="molecule type" value="Genomic_DNA"/>
</dbReference>
<keyword evidence="2" id="KW-0645">Protease</keyword>
<organism evidence="2 3">
    <name type="scientific">Brevundimonas kwangchunensis</name>
    <dbReference type="NCBI Taxonomy" id="322163"/>
    <lineage>
        <taxon>Bacteria</taxon>
        <taxon>Pseudomonadati</taxon>
        <taxon>Pseudomonadota</taxon>
        <taxon>Alphaproteobacteria</taxon>
        <taxon>Caulobacterales</taxon>
        <taxon>Caulobacteraceae</taxon>
        <taxon>Brevundimonas</taxon>
    </lineage>
</organism>
<comment type="caution">
    <text evidence="2">The sequence shown here is derived from an EMBL/GenBank/DDBJ whole genome shotgun (WGS) entry which is preliminary data.</text>
</comment>
<feature type="region of interest" description="Disordered" evidence="1">
    <location>
        <begin position="1"/>
        <end position="20"/>
    </location>
</feature>
<accession>A0ABN1H1R8</accession>
<dbReference type="Gene3D" id="1.10.8.930">
    <property type="entry name" value="Protein of unknown function DUF1465"/>
    <property type="match status" value="1"/>
</dbReference>
<name>A0ABN1H1R8_9CAUL</name>
<keyword evidence="2" id="KW-0378">Hydrolase</keyword>
<protein>
    <submittedName>
        <fullName evidence="2">Protease adaptor protein RcdA</fullName>
    </submittedName>
</protein>
<dbReference type="InterPro" id="IPR010848">
    <property type="entry name" value="DUF1465"/>
</dbReference>
<dbReference type="InterPro" id="IPR038301">
    <property type="entry name" value="AraC-like_sf"/>
</dbReference>
<dbReference type="Pfam" id="PF07323">
    <property type="entry name" value="DUF1465"/>
    <property type="match status" value="1"/>
</dbReference>
<proteinExistence type="predicted"/>
<keyword evidence="3" id="KW-1185">Reference proteome</keyword>
<dbReference type="Proteomes" id="UP001501352">
    <property type="component" value="Unassembled WGS sequence"/>
</dbReference>
<evidence type="ECO:0000256" key="1">
    <source>
        <dbReference type="SAM" id="MobiDB-lite"/>
    </source>
</evidence>
<evidence type="ECO:0000313" key="3">
    <source>
        <dbReference type="Proteomes" id="UP001501352"/>
    </source>
</evidence>
<dbReference type="GO" id="GO:0006508">
    <property type="term" value="P:proteolysis"/>
    <property type="evidence" value="ECO:0007669"/>
    <property type="project" value="UniProtKB-KW"/>
</dbReference>
<reference evidence="2 3" key="1">
    <citation type="journal article" date="2019" name="Int. J. Syst. Evol. Microbiol.">
        <title>The Global Catalogue of Microorganisms (GCM) 10K type strain sequencing project: providing services to taxonomists for standard genome sequencing and annotation.</title>
        <authorList>
            <consortium name="The Broad Institute Genomics Platform"/>
            <consortium name="The Broad Institute Genome Sequencing Center for Infectious Disease"/>
            <person name="Wu L."/>
            <person name="Ma J."/>
        </authorList>
    </citation>
    <scope>NUCLEOTIDE SEQUENCE [LARGE SCALE GENOMIC DNA]</scope>
    <source>
        <strain evidence="2 3">JCM 12928</strain>
    </source>
</reference>
<feature type="compositionally biased region" description="Polar residues" evidence="1">
    <location>
        <begin position="1"/>
        <end position="18"/>
    </location>
</feature>
<gene>
    <name evidence="2" type="primary">rcdA</name>
    <name evidence="2" type="ORF">GCM10009422_24360</name>
</gene>
<sequence>MSLVQLMSTEDTLQSPSGRSREAVVDDFARSELFDRTFREGMELVEDTAAYLDGDGRRESKLLSRSVALAYASESMKLTTRLMQIASWLLVQRAVREGDMSALAACEARYRLADRTPEVEPTHPDLPIALIEYMVRAEKLYDRVLHLDRRMYLDAPEVEAVNPVQSQLDLLTAAFRQ</sequence>
<dbReference type="GO" id="GO:0008233">
    <property type="term" value="F:peptidase activity"/>
    <property type="evidence" value="ECO:0007669"/>
    <property type="project" value="UniProtKB-KW"/>
</dbReference>
<evidence type="ECO:0000313" key="2">
    <source>
        <dbReference type="EMBL" id="GAA0626623.1"/>
    </source>
</evidence>